<protein>
    <submittedName>
        <fullName evidence="1">Biotin/lipoyl-binding protein</fullName>
    </submittedName>
</protein>
<dbReference type="EMBL" id="JAGSND010000002">
    <property type="protein sequence ID" value="MBR0596931.1"/>
    <property type="molecule type" value="Genomic_DNA"/>
</dbReference>
<reference evidence="1" key="1">
    <citation type="submission" date="2021-04" db="EMBL/GenBank/DDBJ databases">
        <title>Sinoanaerobacter chloroacetimidivorans sp. nov., an obligate anaerobic bacterium isolated from anaerobic sludge.</title>
        <authorList>
            <person name="Bao Y."/>
        </authorList>
    </citation>
    <scope>NUCLEOTIDE SEQUENCE</scope>
    <source>
        <strain evidence="1">BAD-6</strain>
    </source>
</reference>
<name>A0A8J7VYC3_9FIRM</name>
<organism evidence="1 2">
    <name type="scientific">Sinanaerobacter chloroacetimidivorans</name>
    <dbReference type="NCBI Taxonomy" id="2818044"/>
    <lineage>
        <taxon>Bacteria</taxon>
        <taxon>Bacillati</taxon>
        <taxon>Bacillota</taxon>
        <taxon>Clostridia</taxon>
        <taxon>Peptostreptococcales</taxon>
        <taxon>Anaerovoracaceae</taxon>
        <taxon>Sinanaerobacter</taxon>
    </lineage>
</organism>
<proteinExistence type="predicted"/>
<dbReference type="InterPro" id="IPR011053">
    <property type="entry name" value="Single_hybrid_motif"/>
</dbReference>
<accession>A0A8J7VYC3</accession>
<dbReference type="Gene3D" id="2.40.50.100">
    <property type="match status" value="1"/>
</dbReference>
<evidence type="ECO:0000313" key="2">
    <source>
        <dbReference type="Proteomes" id="UP000675664"/>
    </source>
</evidence>
<gene>
    <name evidence="1" type="ORF">KCX82_03485</name>
</gene>
<dbReference type="RefSeq" id="WP_227017062.1">
    <property type="nucleotide sequence ID" value="NZ_JAGSND010000002.1"/>
</dbReference>
<dbReference type="AlphaFoldDB" id="A0A8J7VYC3"/>
<dbReference type="Proteomes" id="UP000675664">
    <property type="component" value="Unassembled WGS sequence"/>
</dbReference>
<comment type="caution">
    <text evidence="1">The sequence shown here is derived from an EMBL/GenBank/DDBJ whole genome shotgun (WGS) entry which is preliminary data.</text>
</comment>
<evidence type="ECO:0000313" key="1">
    <source>
        <dbReference type="EMBL" id="MBR0596931.1"/>
    </source>
</evidence>
<dbReference type="SUPFAM" id="SSF51230">
    <property type="entry name" value="Single hybrid motif"/>
    <property type="match status" value="1"/>
</dbReference>
<sequence length="69" mass="7943">MSKLVSPTAGKIQEINVKVGQVINEDDEVLIIDSLNAAKKALKEVDEYEEYPRYQMLYEYFTCSYFSAI</sequence>
<keyword evidence="2" id="KW-1185">Reference proteome</keyword>
<reference evidence="1" key="2">
    <citation type="submission" date="2021-04" db="EMBL/GenBank/DDBJ databases">
        <authorList>
            <person name="Liu J."/>
        </authorList>
    </citation>
    <scope>NUCLEOTIDE SEQUENCE</scope>
    <source>
        <strain evidence="1">BAD-6</strain>
    </source>
</reference>